<feature type="compositionally biased region" description="Basic residues" evidence="1">
    <location>
        <begin position="1871"/>
        <end position="1884"/>
    </location>
</feature>
<dbReference type="EMBL" id="CALNXK010000124">
    <property type="protein sequence ID" value="CAH3162904.1"/>
    <property type="molecule type" value="Genomic_DNA"/>
</dbReference>
<feature type="compositionally biased region" description="Polar residues" evidence="1">
    <location>
        <begin position="287"/>
        <end position="297"/>
    </location>
</feature>
<feature type="compositionally biased region" description="Basic and acidic residues" evidence="1">
    <location>
        <begin position="2092"/>
        <end position="2102"/>
    </location>
</feature>
<feature type="compositionally biased region" description="Low complexity" evidence="1">
    <location>
        <begin position="142"/>
        <end position="164"/>
    </location>
</feature>
<feature type="region of interest" description="Disordered" evidence="1">
    <location>
        <begin position="599"/>
        <end position="704"/>
    </location>
</feature>
<feature type="compositionally biased region" description="Basic and acidic residues" evidence="1">
    <location>
        <begin position="674"/>
        <end position="695"/>
    </location>
</feature>
<evidence type="ECO:0000259" key="2">
    <source>
        <dbReference type="PROSITE" id="PS51038"/>
    </source>
</evidence>
<feature type="compositionally biased region" description="Polar residues" evidence="1">
    <location>
        <begin position="1118"/>
        <end position="1127"/>
    </location>
</feature>
<feature type="compositionally biased region" description="Acidic residues" evidence="1">
    <location>
        <begin position="819"/>
        <end position="828"/>
    </location>
</feature>
<feature type="compositionally biased region" description="Basic and acidic residues" evidence="1">
    <location>
        <begin position="2288"/>
        <end position="2312"/>
    </location>
</feature>
<feature type="compositionally biased region" description="Low complexity" evidence="1">
    <location>
        <begin position="1902"/>
        <end position="1914"/>
    </location>
</feature>
<dbReference type="InterPro" id="IPR048924">
    <property type="entry name" value="BAHCC1-like_Tudor"/>
</dbReference>
<feature type="region of interest" description="Disordered" evidence="1">
    <location>
        <begin position="2588"/>
        <end position="2818"/>
    </location>
</feature>
<feature type="region of interest" description="Disordered" evidence="1">
    <location>
        <begin position="2509"/>
        <end position="2573"/>
    </location>
</feature>
<feature type="region of interest" description="Disordered" evidence="1">
    <location>
        <begin position="1616"/>
        <end position="2372"/>
    </location>
</feature>
<feature type="compositionally biased region" description="Basic residues" evidence="1">
    <location>
        <begin position="2031"/>
        <end position="2042"/>
    </location>
</feature>
<feature type="region of interest" description="Disordered" evidence="1">
    <location>
        <begin position="412"/>
        <end position="449"/>
    </location>
</feature>
<feature type="compositionally biased region" description="Basic and acidic residues" evidence="1">
    <location>
        <begin position="599"/>
        <end position="623"/>
    </location>
</feature>
<feature type="compositionally biased region" description="Low complexity" evidence="1">
    <location>
        <begin position="329"/>
        <end position="346"/>
    </location>
</feature>
<feature type="compositionally biased region" description="Basic and acidic residues" evidence="1">
    <location>
        <begin position="1649"/>
        <end position="1666"/>
    </location>
</feature>
<feature type="compositionally biased region" description="Basic residues" evidence="1">
    <location>
        <begin position="2202"/>
        <end position="2218"/>
    </location>
</feature>
<feature type="compositionally biased region" description="Low complexity" evidence="1">
    <location>
        <begin position="2553"/>
        <end position="2564"/>
    </location>
</feature>
<feature type="compositionally biased region" description="Basic and acidic residues" evidence="1">
    <location>
        <begin position="2624"/>
        <end position="2640"/>
    </location>
</feature>
<feature type="compositionally biased region" description="Basic and acidic residues" evidence="1">
    <location>
        <begin position="911"/>
        <end position="926"/>
    </location>
</feature>
<proteinExistence type="predicted"/>
<feature type="compositionally biased region" description="Polar residues" evidence="1">
    <location>
        <begin position="2528"/>
        <end position="2541"/>
    </location>
</feature>
<feature type="compositionally biased region" description="Basic and acidic residues" evidence="1">
    <location>
        <begin position="179"/>
        <end position="197"/>
    </location>
</feature>
<feature type="compositionally biased region" description="Basic and acidic residues" evidence="1">
    <location>
        <begin position="421"/>
        <end position="442"/>
    </location>
</feature>
<dbReference type="Gene3D" id="2.30.30.140">
    <property type="match status" value="1"/>
</dbReference>
<keyword evidence="4" id="KW-1185">Reference proteome</keyword>
<dbReference type="CDD" id="cd04714">
    <property type="entry name" value="BAH_BAHCC1"/>
    <property type="match status" value="1"/>
</dbReference>
<dbReference type="InterPro" id="IPR047419">
    <property type="entry name" value="Tudor_WGE"/>
</dbReference>
<dbReference type="InterPro" id="IPR001025">
    <property type="entry name" value="BAH_dom"/>
</dbReference>
<feature type="compositionally biased region" description="Polar residues" evidence="1">
    <location>
        <begin position="1671"/>
        <end position="1689"/>
    </location>
</feature>
<feature type="compositionally biased region" description="Polar residues" evidence="1">
    <location>
        <begin position="1854"/>
        <end position="1866"/>
    </location>
</feature>
<accession>A0ABN8QJ03</accession>
<feature type="compositionally biased region" description="Basic and acidic residues" evidence="1">
    <location>
        <begin position="2347"/>
        <end position="2360"/>
    </location>
</feature>
<evidence type="ECO:0000256" key="1">
    <source>
        <dbReference type="SAM" id="MobiDB-lite"/>
    </source>
</evidence>
<feature type="compositionally biased region" description="Basic and acidic residues" evidence="1">
    <location>
        <begin position="642"/>
        <end position="667"/>
    </location>
</feature>
<feature type="compositionally biased region" description="Low complexity" evidence="1">
    <location>
        <begin position="2764"/>
        <end position="2774"/>
    </location>
</feature>
<evidence type="ECO:0000313" key="4">
    <source>
        <dbReference type="Proteomes" id="UP001159405"/>
    </source>
</evidence>
<dbReference type="Gene3D" id="2.30.30.490">
    <property type="match status" value="1"/>
</dbReference>
<dbReference type="SMART" id="SM00439">
    <property type="entry name" value="BAH"/>
    <property type="match status" value="1"/>
</dbReference>
<dbReference type="CDD" id="cd20397">
    <property type="entry name" value="Tudor_BAHCC1-like"/>
    <property type="match status" value="1"/>
</dbReference>
<feature type="compositionally biased region" description="Basic and acidic residues" evidence="1">
    <location>
        <begin position="747"/>
        <end position="765"/>
    </location>
</feature>
<feature type="compositionally biased region" description="Polar residues" evidence="1">
    <location>
        <begin position="870"/>
        <end position="880"/>
    </location>
</feature>
<feature type="compositionally biased region" description="Basic and acidic residues" evidence="1">
    <location>
        <begin position="1151"/>
        <end position="1174"/>
    </location>
</feature>
<feature type="region of interest" description="Disordered" evidence="1">
    <location>
        <begin position="1448"/>
        <end position="1468"/>
    </location>
</feature>
<feature type="region of interest" description="Disordered" evidence="1">
    <location>
        <begin position="745"/>
        <end position="936"/>
    </location>
</feature>
<dbReference type="PROSITE" id="PS51038">
    <property type="entry name" value="BAH"/>
    <property type="match status" value="1"/>
</dbReference>
<feature type="compositionally biased region" description="Basic residues" evidence="1">
    <location>
        <begin position="1634"/>
        <end position="1643"/>
    </location>
</feature>
<dbReference type="Pfam" id="PF21744">
    <property type="entry name" value="BAHCC1-like_Tudor"/>
    <property type="match status" value="1"/>
</dbReference>
<name>A0ABN8QJ03_9CNID</name>
<dbReference type="InterPro" id="IPR056841">
    <property type="entry name" value="TNRC18_BAHCC1-like_SH3"/>
</dbReference>
<feature type="compositionally biased region" description="Basic and acidic residues" evidence="1">
    <location>
        <begin position="2654"/>
        <end position="2671"/>
    </location>
</feature>
<feature type="compositionally biased region" description="Polar residues" evidence="1">
    <location>
        <begin position="1783"/>
        <end position="1793"/>
    </location>
</feature>
<dbReference type="InterPro" id="IPR043151">
    <property type="entry name" value="BAH_sf"/>
</dbReference>
<feature type="compositionally biased region" description="Basic and acidic residues" evidence="1">
    <location>
        <begin position="2322"/>
        <end position="2335"/>
    </location>
</feature>
<gene>
    <name evidence="3" type="ORF">PLOB_00005532</name>
</gene>
<dbReference type="Pfam" id="PF01426">
    <property type="entry name" value="BAH"/>
    <property type="match status" value="1"/>
</dbReference>
<feature type="compositionally biased region" description="Low complexity" evidence="1">
    <location>
        <begin position="2143"/>
        <end position="2159"/>
    </location>
</feature>
<feature type="compositionally biased region" description="Basic residues" evidence="1">
    <location>
        <begin position="1821"/>
        <end position="1834"/>
    </location>
</feature>
<reference evidence="3 4" key="1">
    <citation type="submission" date="2022-05" db="EMBL/GenBank/DDBJ databases">
        <authorList>
            <consortium name="Genoscope - CEA"/>
            <person name="William W."/>
        </authorList>
    </citation>
    <scope>NUCLEOTIDE SEQUENCE [LARGE SCALE GENOMIC DNA]</scope>
</reference>
<feature type="compositionally biased region" description="Basic residues" evidence="1">
    <location>
        <begin position="1767"/>
        <end position="1780"/>
    </location>
</feature>
<dbReference type="PANTHER" id="PTHR12505:SF24">
    <property type="entry name" value="PROTEIN WINGED EYE"/>
    <property type="match status" value="1"/>
</dbReference>
<feature type="compositionally biased region" description="Acidic residues" evidence="1">
    <location>
        <begin position="2724"/>
        <end position="2733"/>
    </location>
</feature>
<dbReference type="PANTHER" id="PTHR12505">
    <property type="entry name" value="PHD FINGER TRANSCRIPTION FACTOR"/>
    <property type="match status" value="1"/>
</dbReference>
<dbReference type="InterPro" id="IPR052429">
    <property type="entry name" value="BAH_domain_protein"/>
</dbReference>
<feature type="compositionally biased region" description="Basic and acidic residues" evidence="1">
    <location>
        <begin position="780"/>
        <end position="803"/>
    </location>
</feature>
<feature type="compositionally biased region" description="Basic and acidic residues" evidence="1">
    <location>
        <begin position="1448"/>
        <end position="1460"/>
    </location>
</feature>
<dbReference type="Pfam" id="PF24912">
    <property type="entry name" value="SH3_TNRC18"/>
    <property type="match status" value="1"/>
</dbReference>
<feature type="compositionally biased region" description="Basic and acidic residues" evidence="1">
    <location>
        <begin position="2043"/>
        <end position="2062"/>
    </location>
</feature>
<feature type="domain" description="BAH" evidence="2">
    <location>
        <begin position="2867"/>
        <end position="2994"/>
    </location>
</feature>
<feature type="compositionally biased region" description="Basic and acidic residues" evidence="1">
    <location>
        <begin position="2681"/>
        <end position="2691"/>
    </location>
</feature>
<feature type="region of interest" description="Disordered" evidence="1">
    <location>
        <begin position="1097"/>
        <end position="1174"/>
    </location>
</feature>
<evidence type="ECO:0000313" key="3">
    <source>
        <dbReference type="EMBL" id="CAH3162904.1"/>
    </source>
</evidence>
<feature type="compositionally biased region" description="Basic and acidic residues" evidence="1">
    <location>
        <begin position="485"/>
        <end position="505"/>
    </location>
</feature>
<feature type="compositionally biased region" description="Basic and acidic residues" evidence="1">
    <location>
        <begin position="233"/>
        <end position="276"/>
    </location>
</feature>
<feature type="compositionally biased region" description="Low complexity" evidence="1">
    <location>
        <begin position="1924"/>
        <end position="1940"/>
    </location>
</feature>
<feature type="compositionally biased region" description="Acidic residues" evidence="1">
    <location>
        <begin position="2243"/>
        <end position="2269"/>
    </location>
</feature>
<feature type="region of interest" description="Disordered" evidence="1">
    <location>
        <begin position="484"/>
        <end position="513"/>
    </location>
</feature>
<comment type="caution">
    <text evidence="3">The sequence shown here is derived from an EMBL/GenBank/DDBJ whole genome shotgun (WGS) entry which is preliminary data.</text>
</comment>
<feature type="compositionally biased region" description="Acidic residues" evidence="1">
    <location>
        <begin position="2791"/>
        <end position="2803"/>
    </location>
</feature>
<dbReference type="Proteomes" id="UP001159405">
    <property type="component" value="Unassembled WGS sequence"/>
</dbReference>
<protein>
    <recommendedName>
        <fullName evidence="2">BAH domain-containing protein</fullName>
    </recommendedName>
</protein>
<feature type="compositionally biased region" description="Basic and acidic residues" evidence="1">
    <location>
        <begin position="829"/>
        <end position="845"/>
    </location>
</feature>
<organism evidence="3 4">
    <name type="scientific">Porites lobata</name>
    <dbReference type="NCBI Taxonomy" id="104759"/>
    <lineage>
        <taxon>Eukaryota</taxon>
        <taxon>Metazoa</taxon>
        <taxon>Cnidaria</taxon>
        <taxon>Anthozoa</taxon>
        <taxon>Hexacorallia</taxon>
        <taxon>Scleractinia</taxon>
        <taxon>Fungiina</taxon>
        <taxon>Poritidae</taxon>
        <taxon>Porites</taxon>
    </lineage>
</organism>
<feature type="compositionally biased region" description="Basic and acidic residues" evidence="1">
    <location>
        <begin position="2588"/>
        <end position="2600"/>
    </location>
</feature>
<sequence length="2994" mass="334775">MSRSQENSALLSTKVHSIDAKTGSTRQQFAHEVSTTNAIFRPSKVFPSLSTQENSSKAASYSSAEAGLGRNPEQFIPQLQAHYYPPTVPTAALSMALPYGMIAPPGMDPRSLNFYPYGSPVMSFQNYAASYGQGPRVKNSEETTASDKTSTASTHVRSTESTSRSSKEPMRTESVIKTVTDKQDPVRKPSDPDKRNVTDSQGSNMHIKYPDNDTGSELGSSVDGKKVLPPRDSSLRDVQLREHSLRDAQHDKQPKVNDFDWTREKSSKSKSIEHLGAESSGIKRPTNGLSSWTSENGSFSSHDKSIISSEARSSPYPANEPPTLFPYHSSLPPRSSSSSTHSNVPSTMPKLTPIAIAPRISNASHLTSSYSADVEHRHSPSFAAKRQNYVYSTNPISSTPSVMGHSGVLPWTANGPGKPPQGDKTEDNWRTKQYPREDRDLNKTAGYESASKVHVARNFNPQPWERFPHCSPLASHLRAVGADKGFGKKDTEDTDFRDLSRDTSREGINSSEQSQVKTVAANKFGTVPVNLRKESDLAGTKITPSVRQEDYQRNQPLVGRNEKSVVGEYVSYNSKTEDAKGNLGNVIVQWKDGPFRVSVERREGGQKYPKPEMSKPSKTEHNRAFSNGYSNYDGRGQGLPHSELKSARNDKGKEDRARIVEPLRSREQALYQENSERKSDSRELSSVSDGRKNNDRNNNSTPLGAFPFYKHVPSGFPLGGSVEQKRFVDRAVVNDSEVSIPPNVTLDKYERREQEMEKNGLKRTEVNSFPRSVEGSHSFITKEDDSKRNEEWRSLPRRDEAKPKALTGKFENGKRSVDAEEISSDENDDGHRRVTRETVSPDKRAQLRVAQSSDRRTASPAAGAVRQRRLSSPLSEQRSGTADKRHMTASNNVGMPFGASLQSRRIPSDGSEGHSRDSSTESRMEELGNSGPAQFLRMDGGAFPSPYFGQLLPAPQGLSEAPLLLLDPAFYGAMYRPHMMETPSQGIFPPGGFATDPMTGQIMMLPQLPPEAYIQMVAAENAFMNPMMDPRVAAMWGMPGALDDPQWQQFYQRMQQEQHKQLLEQSKQEFLMGKQGAPFPLAPHPFFFGDKRLEQKRKEEMQDVTSTEQQPKSREIQQESSGSQPKETGTRPKVEPLAPQERTQHVTTSPRDSEIVEKKETTNQREEKPVIDSRRMKEVHQNLTEKQKAVQAKLVTQEQMAKQLEEYLSLDRLSQFQFPGPQANFRRERSSVNHTTPVTTASAGTLEADRNSVSPKTVSAAVTLSSLEKSRTQEINSAGRSSPHQSNETRIVSAQNSLVDRAKSPRLRPGTESTISNEIVEKPRRLEAQPNLVGERLVSRESREIAPEQVPSQFAHKLMAFGSIASEHLLKEKAKQESERERYEGPFWALNRGLALNFDEMLRGGTEKSLAGNFERHLLGKENSKRTESYGDLLTSLVKSEIERSEKDRQPVEIGLRESVESQVDPRGNLQTLASSEKLSPVEHLGGNSDYEDDFRTKCEIRRIASSFVPLEPDVENKENSTIFSLRPFKSDAERKQIRDNIDRLRLMAKRRNSKDRFMVFSRRRDVRSPTTILNSVTSAINDVAGLEAVEKEMRMKLAELQKRYREKLRELARLQPKYSIDDGNGKSTPIKRGPGRPRKRKYFGASCKGDKHSPVPTADENKEGDETPPASRTQTPEPNAAASESESLVSKDSEPPKKKKKKTKQSSNPVEQEGRATAIPILGMSPVELTDIQVHSTKKKKSRKPSGVEEESIITIPKTKPNPDGKKKKTAGGSKRRKGSPTEGTLDQQVNVRQLPVVPEVSATELETDVTEAEVSSKNTKTKKLKPKKRARPKLTIDNLDGYEGKVDDESPLDSTAISCETPQASTSTKSKKAKGTKKKRKSTTNTPPKGTFEFPDMTSQDESFSENSSSVSPNEIAKEVVAMAAKQMEAQKKSMQMQCDNDDDVFTSGHDSRDGLSLLAQASFESVDKSSRRKKSLDNSVLSEDLLQKKRGRPKKETESPSAEPDPVVVPKKKKKKKVLDEDTTDVPKKKKKKKKKKITTQKEEITEEKPAEVPQEERPQLPSYQHQDKDETKQLETAVLNEDSEPEEDVFRPADEIIKDSGGGLPSASLSRENDDFKGSMSSLLSDEWQPRRSERIFINSSVTTNSSSSPLSPTTKGSEFSYAKKTKKGPSVKAKMARSDSQIEEEMAESDVVLPQKVKTKAKKKRGTGKSKKRISSDEDYEPIKVSRRVRSKSRQLVDFDDADEEEADDIQEDEEPGEEGETDVEINVTDKMDTTVTGEEEQERQQAEDVEGGRDIKPEVEEQKKEAEVEDEEEDSKMDVDETVEDRSDSKQIITADEVEESTVKESKEEASQEEEKTDEASYEQPLSPEDVRFTFLTEELREGAKLLLPVDSVFFPGRISTFNEPDLFGVILDGERGRRPHWKSTEQLRTQAVKDIQPPSTKFLPIGTRVCAHWSPQYRCFYPGTVTEAPQDEKEVEGKIWIEFDDGDSGFFQLDEIKRIHPDFPVEGADSTPILPEKRPRSSSFGNSQPTAIKDSSSRLRAEENTSEFSSGNESSGEIQAKRRRLRGNRKSRDDLWLLSKRVDSDSKESNAKKREIHRNKAKEAEKHVVDSTGSLAKLKDKNYDSKESQENKVLDAPQKQKSSRNRGKVEVESKEATKIAESIKHNLPSNASAELKKSEKEIHSSDSSFKSGDYENSGKQSSDKVGAVVGNSAESSDQGEDSDANSDVETPKQEKGLRASTKGSSRTSEKDLRRRSLTLSLNSSFRSTRTEGESPTRDVLSASQDEDSESYSDAFDESPLVENKSFQPRLGRRRRSELDRLQVDMKFSGPLWQWSGKNFQNKRKGKGKKVFYKAIVRGDETISVGDCAVFMSNPTKNLNLPYVGRIESMWEGCGGNMVVKVKWFYHPEETKPGRKPSDGKQSLYRSTHVDENDVQTISHKCEVLTPEEFKQRLQSLDSPSTRTSLSDRVFCCIGSYDPNNETLQTEL</sequence>
<feature type="region of interest" description="Disordered" evidence="1">
    <location>
        <begin position="132"/>
        <end position="349"/>
    </location>
</feature>